<feature type="compositionally biased region" description="Basic and acidic residues" evidence="1">
    <location>
        <begin position="305"/>
        <end position="321"/>
    </location>
</feature>
<feature type="compositionally biased region" description="Basic and acidic residues" evidence="1">
    <location>
        <begin position="212"/>
        <end position="224"/>
    </location>
</feature>
<feature type="compositionally biased region" description="Basic residues" evidence="1">
    <location>
        <begin position="336"/>
        <end position="345"/>
    </location>
</feature>
<feature type="region of interest" description="Disordered" evidence="1">
    <location>
        <begin position="9"/>
        <end position="28"/>
    </location>
</feature>
<accession>A0A2A9NQ28</accession>
<reference evidence="2 3" key="1">
    <citation type="submission" date="2014-02" db="EMBL/GenBank/DDBJ databases">
        <title>Transposable element dynamics among asymbiotic and ectomycorrhizal Amanita fungi.</title>
        <authorList>
            <consortium name="DOE Joint Genome Institute"/>
            <person name="Hess J."/>
            <person name="Skrede I."/>
            <person name="Wolfe B."/>
            <person name="LaButti K."/>
            <person name="Ohm R.A."/>
            <person name="Grigoriev I.V."/>
            <person name="Pringle A."/>
        </authorList>
    </citation>
    <scope>NUCLEOTIDE SEQUENCE [LARGE SCALE GENOMIC DNA]</scope>
    <source>
        <strain evidence="2 3">SKay4041</strain>
    </source>
</reference>
<dbReference type="Proteomes" id="UP000242287">
    <property type="component" value="Unassembled WGS sequence"/>
</dbReference>
<feature type="compositionally biased region" description="Low complexity" evidence="1">
    <location>
        <begin position="326"/>
        <end position="335"/>
    </location>
</feature>
<dbReference type="OrthoDB" id="3245731at2759"/>
<dbReference type="AlphaFoldDB" id="A0A2A9NQ28"/>
<keyword evidence="3" id="KW-1185">Reference proteome</keyword>
<evidence type="ECO:0000313" key="3">
    <source>
        <dbReference type="Proteomes" id="UP000242287"/>
    </source>
</evidence>
<feature type="compositionally biased region" description="Polar residues" evidence="1">
    <location>
        <begin position="348"/>
        <end position="362"/>
    </location>
</feature>
<dbReference type="EMBL" id="KZ302004">
    <property type="protein sequence ID" value="PFH50421.1"/>
    <property type="molecule type" value="Genomic_DNA"/>
</dbReference>
<sequence length="511" mass="55462">MVFGFFYRKSRPSLEEKSTQETQEPPIEAQHEDICTLGTQDDAQMLSQLSLDPEEVTRTQSLATEDTLAADRLLAPVTEPSTLYALIRSVPAQVFHSYSLDKLSPSNAEPPSPGTLTALSYFFSTLTPPPRLHCVRCHKGYFDIENTDRSCLVPHDDESAEVERVSRVKGLASEYETLWGCCGRTVEGDGDMGPPDGWCYEGKHTTDVKRARFRADSTPSDDKLTPCSQLRCRGTSRQLLSPSPSSTPSNAERSRSKKRALDEDAEMGEPQSGDGDEKVSPKRRRRTKSTVVKRKSTVVMEAAETAEKQETAGKAEGKGDAMDVDAPPATTTPKPKSVRSRKSKTKVASTNEELGNESSRSSPAPVKTPAPKSRVRKARTSDTMNAKETLDTSPAAKAHHPCPKSTSPVNAKTHKKNNSTETTGSSLFQESPSQPSSRPHTPGGTKKVQRAMYVDVPSSPYAKPKSLVKGNSSSCCRGGVSKGDEKKYASGPRGKAKSLKDVVETSIVGEL</sequence>
<proteinExistence type="predicted"/>
<name>A0A2A9NQ28_9AGAR</name>
<organism evidence="2 3">
    <name type="scientific">Amanita thiersii Skay4041</name>
    <dbReference type="NCBI Taxonomy" id="703135"/>
    <lineage>
        <taxon>Eukaryota</taxon>
        <taxon>Fungi</taxon>
        <taxon>Dikarya</taxon>
        <taxon>Basidiomycota</taxon>
        <taxon>Agaricomycotina</taxon>
        <taxon>Agaricomycetes</taxon>
        <taxon>Agaricomycetidae</taxon>
        <taxon>Agaricales</taxon>
        <taxon>Pluteineae</taxon>
        <taxon>Amanitaceae</taxon>
        <taxon>Amanita</taxon>
    </lineage>
</organism>
<protein>
    <submittedName>
        <fullName evidence="2">Uncharacterized protein</fullName>
    </submittedName>
</protein>
<feature type="compositionally biased region" description="Polar residues" evidence="1">
    <location>
        <begin position="419"/>
        <end position="439"/>
    </location>
</feature>
<evidence type="ECO:0000313" key="2">
    <source>
        <dbReference type="EMBL" id="PFH50421.1"/>
    </source>
</evidence>
<gene>
    <name evidence="2" type="ORF">AMATHDRAFT_85801</name>
</gene>
<evidence type="ECO:0000256" key="1">
    <source>
        <dbReference type="SAM" id="MobiDB-lite"/>
    </source>
</evidence>
<feature type="compositionally biased region" description="Basic residues" evidence="1">
    <location>
        <begin position="281"/>
        <end position="296"/>
    </location>
</feature>
<feature type="region of interest" description="Disordered" evidence="1">
    <location>
        <begin position="212"/>
        <end position="495"/>
    </location>
</feature>